<organism evidence="3">
    <name type="scientific">marine metagenome</name>
    <dbReference type="NCBI Taxonomy" id="408172"/>
    <lineage>
        <taxon>unclassified sequences</taxon>
        <taxon>metagenomes</taxon>
        <taxon>ecological metagenomes</taxon>
    </lineage>
</organism>
<evidence type="ECO:0000313" key="3">
    <source>
        <dbReference type="EMBL" id="SUZ79983.1"/>
    </source>
</evidence>
<dbReference type="CDD" id="cd15482">
    <property type="entry name" value="Sialidase_non-viral"/>
    <property type="match status" value="1"/>
</dbReference>
<dbReference type="EMBL" id="UINC01001408">
    <property type="protein sequence ID" value="SUZ79983.1"/>
    <property type="molecule type" value="Genomic_DNA"/>
</dbReference>
<dbReference type="PANTHER" id="PTHR43739">
    <property type="entry name" value="XYLOGLUCANASE (EUROFUNG)"/>
    <property type="match status" value="1"/>
</dbReference>
<sequence length="864" mass="98390">MQKIFFFFLYYISFSINIYSQQTKSPLVQSYNEHLKLKTNSHLNLEWISLGPVLNSARVESIQVDEKNPGTMYVAFGSGNLWKTTNNGISWKPIFNNVPSIGIGDIALSPSDPNIIYLGTGESLKKARNFTMPGTGIYKSIDAGNTWNHLGLEDSWHIGEISIHPKNPDIVYVSVLGHFWTSNINRGVYRTIDGGKNWEKVLYIDEKTGSIDVVISSSNPNIVYASMWENYPSISGKNSGVYKSKDNGKTWEKVTNGLPSGKKTGRIGLAVSYSNANKIYALVDNLANERNNAAEVYSSVDGGKNWNKTHKDNLLIFPGIGWYFADIYVSPSNDNEIYALGVRTAKSSDGGKSFKNLRGDVKRLNSSAAKGLHLDNCELWINPLNDKHIALGNDGGLFISYDKGKSWLHYNNIPVGEFYDIEVDNQNPYIIYGGTQDDATVYGPALEWNNLYTDKWKYLWIDAWDGGDGCVTQVDPSDPNTVYFSMQNGAIRRKDMVNDLSLSIKPKLPDNINDNLEYNFITPYFISEHNNNTLYHAGNYVFKSENRGDNWKLISNNLTKSKFSNKISFSAGAIAESPIEKGLIYYGTDRGSFWVTKNDGKIWEEESINIEDNYIRSIYPSKFEKSRVYMSMTGINYDDLNNYLYSSENYGKHWKKISSNLPNEPVNVIVEDNKYENVLYAGMYRGVYISLNKGLSWMVLGNNLPISSVSDIEIHNSSNDMIVSTHGRGIYKINLDPIHKYFLFKDSLKSDYLFKIDNGNLPKFNDTHKEPIIDTYEKLPITFYLNENKNYALIIMNENKIIWKYESKGNYGINQIRWDLITKKNNDQKPYHIHYNEFILPGEYNVILETKNSVNNTLLKIYEK</sequence>
<dbReference type="SUPFAM" id="SSF110296">
    <property type="entry name" value="Oligoxyloglucan reducing end-specific cellobiohydrolase"/>
    <property type="match status" value="2"/>
</dbReference>
<keyword evidence="1" id="KW-0677">Repeat</keyword>
<dbReference type="Pfam" id="PF15902">
    <property type="entry name" value="Sortilin-Vps10"/>
    <property type="match status" value="1"/>
</dbReference>
<dbReference type="SUPFAM" id="SSF50939">
    <property type="entry name" value="Sialidases"/>
    <property type="match status" value="1"/>
</dbReference>
<evidence type="ECO:0000256" key="1">
    <source>
        <dbReference type="ARBA" id="ARBA00022737"/>
    </source>
</evidence>
<name>A0A381QQZ4_9ZZZZ</name>
<protein>
    <recommendedName>
        <fullName evidence="2">Sortilin N-terminal domain-containing protein</fullName>
    </recommendedName>
</protein>
<feature type="domain" description="Sortilin N-terminal" evidence="2">
    <location>
        <begin position="188"/>
        <end position="312"/>
    </location>
</feature>
<dbReference type="AlphaFoldDB" id="A0A381QQZ4"/>
<dbReference type="Gene3D" id="2.130.10.10">
    <property type="entry name" value="YVTN repeat-like/Quinoprotein amine dehydrogenase"/>
    <property type="match status" value="5"/>
</dbReference>
<dbReference type="PANTHER" id="PTHR43739:SF5">
    <property type="entry name" value="EXO-ALPHA-SIALIDASE"/>
    <property type="match status" value="1"/>
</dbReference>
<dbReference type="InterPro" id="IPR015943">
    <property type="entry name" value="WD40/YVTN_repeat-like_dom_sf"/>
</dbReference>
<dbReference type="InterPro" id="IPR036278">
    <property type="entry name" value="Sialidase_sf"/>
</dbReference>
<gene>
    <name evidence="3" type="ORF">METZ01_LOCUS32837</name>
</gene>
<proteinExistence type="predicted"/>
<accession>A0A381QQZ4</accession>
<reference evidence="3" key="1">
    <citation type="submission" date="2018-05" db="EMBL/GenBank/DDBJ databases">
        <authorList>
            <person name="Lanie J.A."/>
            <person name="Ng W.-L."/>
            <person name="Kazmierczak K.M."/>
            <person name="Andrzejewski T.M."/>
            <person name="Davidsen T.M."/>
            <person name="Wayne K.J."/>
            <person name="Tettelin H."/>
            <person name="Glass J.I."/>
            <person name="Rusch D."/>
            <person name="Podicherti R."/>
            <person name="Tsui H.-C.T."/>
            <person name="Winkler M.E."/>
        </authorList>
    </citation>
    <scope>NUCLEOTIDE SEQUENCE</scope>
</reference>
<dbReference type="InterPro" id="IPR052025">
    <property type="entry name" value="Xyloglucanase_GH74"/>
</dbReference>
<dbReference type="InterPro" id="IPR031778">
    <property type="entry name" value="Sortilin_N"/>
</dbReference>
<evidence type="ECO:0000259" key="2">
    <source>
        <dbReference type="Pfam" id="PF15902"/>
    </source>
</evidence>
<dbReference type="GO" id="GO:0010411">
    <property type="term" value="P:xyloglucan metabolic process"/>
    <property type="evidence" value="ECO:0007669"/>
    <property type="project" value="TreeGrafter"/>
</dbReference>